<feature type="transmembrane region" description="Helical" evidence="3">
    <location>
        <begin position="41"/>
        <end position="57"/>
    </location>
</feature>
<dbReference type="PANTHER" id="PTHR34295">
    <property type="entry name" value="BIOTIN TRANSPORTER BIOY"/>
    <property type="match status" value="1"/>
</dbReference>
<gene>
    <name evidence="4" type="ORF">AFK71_04725</name>
</gene>
<name>A0A0L0QUC0_VIRPA</name>
<feature type="transmembrane region" description="Helical" evidence="3">
    <location>
        <begin position="64"/>
        <end position="83"/>
    </location>
</feature>
<dbReference type="AlphaFoldDB" id="A0A0L0QUC0"/>
<feature type="transmembrane region" description="Helical" evidence="3">
    <location>
        <begin position="124"/>
        <end position="145"/>
    </location>
</feature>
<evidence type="ECO:0000256" key="1">
    <source>
        <dbReference type="ARBA" id="ARBA00010692"/>
    </source>
</evidence>
<dbReference type="GO" id="GO:0005886">
    <property type="term" value="C:plasma membrane"/>
    <property type="evidence" value="ECO:0007669"/>
    <property type="project" value="UniProtKB-SubCell"/>
</dbReference>
<dbReference type="RefSeq" id="WP_050350386.1">
    <property type="nucleotide sequence ID" value="NZ_BOSN01000005.1"/>
</dbReference>
<comment type="similarity">
    <text evidence="1 2">Belongs to the BioY family.</text>
</comment>
<dbReference type="PIRSF" id="PIRSF016661">
    <property type="entry name" value="BioY"/>
    <property type="match status" value="1"/>
</dbReference>
<dbReference type="GO" id="GO:0015225">
    <property type="term" value="F:biotin transmembrane transporter activity"/>
    <property type="evidence" value="ECO:0007669"/>
    <property type="project" value="UniProtKB-UniRule"/>
</dbReference>
<evidence type="ECO:0000256" key="3">
    <source>
        <dbReference type="SAM" id="Phobius"/>
    </source>
</evidence>
<proteinExistence type="inferred from homology"/>
<dbReference type="Pfam" id="PF02632">
    <property type="entry name" value="BioY"/>
    <property type="match status" value="1"/>
</dbReference>
<evidence type="ECO:0000313" key="5">
    <source>
        <dbReference type="Proteomes" id="UP000036780"/>
    </source>
</evidence>
<dbReference type="GeneID" id="66869865"/>
<feature type="transmembrane region" description="Helical" evidence="3">
    <location>
        <begin position="157"/>
        <end position="181"/>
    </location>
</feature>
<keyword evidence="2" id="KW-0813">Transport</keyword>
<keyword evidence="5" id="KW-1185">Reference proteome</keyword>
<dbReference type="EMBL" id="LGTO01000004">
    <property type="protein sequence ID" value="KNE22102.1"/>
    <property type="molecule type" value="Genomic_DNA"/>
</dbReference>
<organism evidence="4 5">
    <name type="scientific">Virgibacillus pantothenticus</name>
    <dbReference type="NCBI Taxonomy" id="1473"/>
    <lineage>
        <taxon>Bacteria</taxon>
        <taxon>Bacillati</taxon>
        <taxon>Bacillota</taxon>
        <taxon>Bacilli</taxon>
        <taxon>Bacillales</taxon>
        <taxon>Bacillaceae</taxon>
        <taxon>Virgibacillus</taxon>
    </lineage>
</organism>
<accession>A0A0L0QUC0</accession>
<dbReference type="InterPro" id="IPR003784">
    <property type="entry name" value="BioY"/>
</dbReference>
<dbReference type="OrthoDB" id="9803495at2"/>
<dbReference type="Proteomes" id="UP000036780">
    <property type="component" value="Unassembled WGS sequence"/>
</dbReference>
<reference evidence="5" key="1">
    <citation type="submission" date="2015-07" db="EMBL/GenBank/DDBJ databases">
        <title>Fjat-10053 dsm26.</title>
        <authorList>
            <person name="Liu B."/>
            <person name="Wang J."/>
            <person name="Zhu Y."/>
            <person name="Liu G."/>
            <person name="Chen Q."/>
            <person name="Chen Z."/>
            <person name="Lan J."/>
            <person name="Che J."/>
            <person name="Ge C."/>
            <person name="Shi H."/>
            <person name="Pan Z."/>
            <person name="Liu X."/>
        </authorList>
    </citation>
    <scope>NUCLEOTIDE SEQUENCE [LARGE SCALE GENOMIC DNA]</scope>
    <source>
        <strain evidence="5">DSM 26</strain>
    </source>
</reference>
<evidence type="ECO:0000313" key="4">
    <source>
        <dbReference type="EMBL" id="KNE22102.1"/>
    </source>
</evidence>
<dbReference type="PATRIC" id="fig|1473.5.peg.3919"/>
<feature type="transmembrane region" description="Helical" evidence="3">
    <location>
        <begin position="89"/>
        <end position="112"/>
    </location>
</feature>
<sequence>MKQLKTMDLTYGAVFVVLMAIGANITVWFPMLTIPIGGADVPLSFQTFFAILAGLMLGRKLGSFSMLAYMLIGVAGVPVFAGLSAGPRIFISPTGGFVISFIFVAFFVGWIVNNRSKDYSLIRYCVAAFIGTFINYFIGVTYMYAASNMWLDVPLSYALAWSGMIPFLIKDIAFAVLAALFMERVAKRIPILSRARLSG</sequence>
<keyword evidence="3" id="KW-0812">Transmembrane</keyword>
<comment type="caution">
    <text evidence="4">The sequence shown here is derived from an EMBL/GenBank/DDBJ whole genome shotgun (WGS) entry which is preliminary data.</text>
</comment>
<dbReference type="PANTHER" id="PTHR34295:SF1">
    <property type="entry name" value="BIOTIN TRANSPORTER BIOY"/>
    <property type="match status" value="1"/>
</dbReference>
<keyword evidence="2 3" id="KW-0472">Membrane</keyword>
<comment type="subcellular location">
    <subcellularLocation>
        <location evidence="2">Cell membrane</location>
        <topology evidence="2">Multi-pass membrane protein</topology>
    </subcellularLocation>
</comment>
<dbReference type="Gene3D" id="1.10.1760.20">
    <property type="match status" value="1"/>
</dbReference>
<keyword evidence="3" id="KW-1133">Transmembrane helix</keyword>
<protein>
    <recommendedName>
        <fullName evidence="2">Biotin transporter</fullName>
    </recommendedName>
</protein>
<keyword evidence="2" id="KW-1003">Cell membrane</keyword>
<feature type="transmembrane region" description="Helical" evidence="3">
    <location>
        <begin position="9"/>
        <end position="29"/>
    </location>
</feature>
<evidence type="ECO:0000256" key="2">
    <source>
        <dbReference type="PIRNR" id="PIRNR016661"/>
    </source>
</evidence>